<proteinExistence type="predicted"/>
<dbReference type="Gene3D" id="3.30.2220.30">
    <property type="match status" value="1"/>
</dbReference>
<evidence type="ECO:0000256" key="1">
    <source>
        <dbReference type="SAM" id="MobiDB-lite"/>
    </source>
</evidence>
<dbReference type="InterPro" id="IPR038559">
    <property type="entry name" value="XkdN-like_sf"/>
</dbReference>
<dbReference type="RefSeq" id="WP_117368169.1">
    <property type="nucleotide sequence ID" value="NZ_CP027033.1"/>
</dbReference>
<keyword evidence="3" id="KW-1185">Reference proteome</keyword>
<feature type="region of interest" description="Disordered" evidence="1">
    <location>
        <begin position="1"/>
        <end position="37"/>
    </location>
</feature>
<dbReference type="AlphaFoldDB" id="A0A346PPP7"/>
<sequence>MTEHTNAANEQPDDEQASPITFADLQEAENERRRQRKKVIFELPEGDIWFEIRMLTPEEFDQVESAAVEIEEKRNEKKQSVNTTAFKNKLIKEGVTDSSMPDWKNTDRHINILPKNVRNELADAIDEFQELDEETRYGFR</sequence>
<accession>A0A346PPP7</accession>
<evidence type="ECO:0000313" key="2">
    <source>
        <dbReference type="EMBL" id="AXR81492.1"/>
    </source>
</evidence>
<organism evidence="2 3">
    <name type="scientific">Natrarchaeobaculum sulfurireducens</name>
    <dbReference type="NCBI Taxonomy" id="2044521"/>
    <lineage>
        <taxon>Archaea</taxon>
        <taxon>Methanobacteriati</taxon>
        <taxon>Methanobacteriota</taxon>
        <taxon>Stenosarchaea group</taxon>
        <taxon>Halobacteria</taxon>
        <taxon>Halobacteriales</taxon>
        <taxon>Natrialbaceae</taxon>
        <taxon>Natrarchaeobaculum</taxon>
    </lineage>
</organism>
<evidence type="ECO:0000313" key="3">
    <source>
        <dbReference type="Proteomes" id="UP000258613"/>
    </source>
</evidence>
<dbReference type="GeneID" id="37641967"/>
<name>A0A346PPP7_9EURY</name>
<gene>
    <name evidence="2" type="ORF">AArcMg_1479</name>
</gene>
<dbReference type="KEGG" id="nag:AArcMg_1479"/>
<reference evidence="3" key="1">
    <citation type="submission" date="2018-02" db="EMBL/GenBank/DDBJ databases">
        <title>Phenotypic and genomic properties of facultatively anaerobic sulfur-reducing natronoarchaea from hypersaline soda lakes.</title>
        <authorList>
            <person name="Sorokin D.Y."/>
            <person name="Kublanov I.V."/>
            <person name="Roman P."/>
            <person name="Sinninghe Damste J.S."/>
            <person name="Golyshin P.N."/>
            <person name="Rojo D."/>
            <person name="Ciordia S."/>
            <person name="Mena M.D.C."/>
            <person name="Ferrer M."/>
            <person name="Messina E."/>
            <person name="Smedile F."/>
            <person name="La Spada G."/>
            <person name="La Cono V."/>
            <person name="Yakimov M.M."/>
        </authorList>
    </citation>
    <scope>NUCLEOTIDE SEQUENCE [LARGE SCALE GENOMIC DNA]</scope>
    <source>
        <strain evidence="3">AArc-Mg</strain>
    </source>
</reference>
<protein>
    <submittedName>
        <fullName evidence="2">Uncharacterized protein</fullName>
    </submittedName>
</protein>
<dbReference type="Proteomes" id="UP000258613">
    <property type="component" value="Chromosome"/>
</dbReference>
<dbReference type="EMBL" id="CP027033">
    <property type="protein sequence ID" value="AXR81492.1"/>
    <property type="molecule type" value="Genomic_DNA"/>
</dbReference>